<protein>
    <submittedName>
        <fullName evidence="2">Uncharacterized protein</fullName>
    </submittedName>
</protein>
<dbReference type="Proteomes" id="UP000721920">
    <property type="component" value="Unassembled WGS sequence"/>
</dbReference>
<gene>
    <name evidence="2" type="ORF">K8U88_07270</name>
</gene>
<evidence type="ECO:0000256" key="1">
    <source>
        <dbReference type="SAM" id="SignalP"/>
    </source>
</evidence>
<organism evidence="2 3">
    <name type="scientific">Levilactobacillus hammesii</name>
    <dbReference type="NCBI Taxonomy" id="267633"/>
    <lineage>
        <taxon>Bacteria</taxon>
        <taxon>Bacillati</taxon>
        <taxon>Bacillota</taxon>
        <taxon>Bacilli</taxon>
        <taxon>Lactobacillales</taxon>
        <taxon>Lactobacillaceae</taxon>
        <taxon>Levilactobacillus</taxon>
    </lineage>
</organism>
<evidence type="ECO:0000313" key="2">
    <source>
        <dbReference type="EMBL" id="HJE87373.1"/>
    </source>
</evidence>
<comment type="caution">
    <text evidence="2">The sequence shown here is derived from an EMBL/GenBank/DDBJ whole genome shotgun (WGS) entry which is preliminary data.</text>
</comment>
<accession>A0A921F1E2</accession>
<evidence type="ECO:0000313" key="3">
    <source>
        <dbReference type="Proteomes" id="UP000721920"/>
    </source>
</evidence>
<reference evidence="2" key="2">
    <citation type="submission" date="2021-09" db="EMBL/GenBank/DDBJ databases">
        <authorList>
            <person name="Gilroy R."/>
        </authorList>
    </citation>
    <scope>NUCLEOTIDE SEQUENCE</scope>
    <source>
        <strain evidence="2">CHK173-2145</strain>
    </source>
</reference>
<name>A0A921F1E2_9LACO</name>
<keyword evidence="1" id="KW-0732">Signal</keyword>
<feature type="signal peptide" evidence="1">
    <location>
        <begin position="1"/>
        <end position="24"/>
    </location>
</feature>
<feature type="chain" id="PRO_5038549205" evidence="1">
    <location>
        <begin position="25"/>
        <end position="61"/>
    </location>
</feature>
<dbReference type="EMBL" id="DYXN01000107">
    <property type="protein sequence ID" value="HJE87373.1"/>
    <property type="molecule type" value="Genomic_DNA"/>
</dbReference>
<proteinExistence type="predicted"/>
<feature type="non-terminal residue" evidence="2">
    <location>
        <position position="61"/>
    </location>
</feature>
<reference evidence="2" key="1">
    <citation type="journal article" date="2021" name="PeerJ">
        <title>Extensive microbial diversity within the chicken gut microbiome revealed by metagenomics and culture.</title>
        <authorList>
            <person name="Gilroy R."/>
            <person name="Ravi A."/>
            <person name="Getino M."/>
            <person name="Pursley I."/>
            <person name="Horton D.L."/>
            <person name="Alikhan N.F."/>
            <person name="Baker D."/>
            <person name="Gharbi K."/>
            <person name="Hall N."/>
            <person name="Watson M."/>
            <person name="Adriaenssens E.M."/>
            <person name="Foster-Nyarko E."/>
            <person name="Jarju S."/>
            <person name="Secka A."/>
            <person name="Antonio M."/>
            <person name="Oren A."/>
            <person name="Chaudhuri R.R."/>
            <person name="La Ragione R."/>
            <person name="Hildebrand F."/>
            <person name="Pallen M.J."/>
        </authorList>
    </citation>
    <scope>NUCLEOTIDE SEQUENCE</scope>
    <source>
        <strain evidence="2">CHK173-2145</strain>
    </source>
</reference>
<sequence>MNKIVKRVALTALTLVSFVGLAAAQPTTANASKVHYVKWNKPMKHHQVAVNGRKSSWKGYT</sequence>
<dbReference type="AlphaFoldDB" id="A0A921F1E2"/>